<dbReference type="KEGG" id="zpr:ZPR_3347"/>
<dbReference type="AlphaFoldDB" id="D5BJ30"/>
<dbReference type="EMBL" id="CP001650">
    <property type="protein sequence ID" value="ADF53663.1"/>
    <property type="molecule type" value="Genomic_DNA"/>
</dbReference>
<gene>
    <name evidence="1" type="ordered locus">ZPR_3347</name>
</gene>
<sequence length="50" mass="5780">MNIPDILRPGETKRFVLMLSKFTIPEKWVLNVSVQEQNGRRHLGVLSPSF</sequence>
<evidence type="ECO:0000313" key="1">
    <source>
        <dbReference type="EMBL" id="ADF53663.1"/>
    </source>
</evidence>
<proteinExistence type="predicted"/>
<reference evidence="1 2" key="1">
    <citation type="journal article" date="2010" name="BMC Genomics">
        <title>The complete genome of Zunongwangia profunda SM-A87 reveals its adaptation to the deep-sea environment and ecological role in sedimentary organic nitrogen degradation.</title>
        <authorList>
            <person name="Qin Q.L."/>
            <person name="Zhang X.Y."/>
            <person name="Wang X.M."/>
            <person name="Liu G.M."/>
            <person name="Chen X.L."/>
            <person name="Xie B.B."/>
            <person name="Dang H.Y."/>
            <person name="Zhou B.C."/>
            <person name="Yu J."/>
            <person name="Zhang Y.Z."/>
        </authorList>
    </citation>
    <scope>NUCLEOTIDE SEQUENCE [LARGE SCALE GENOMIC DNA]</scope>
    <source>
        <strain evidence="2">DSM 18752 / CCTCC AB 206139 / SM-A87</strain>
    </source>
</reference>
<evidence type="ECO:0000313" key="2">
    <source>
        <dbReference type="Proteomes" id="UP000001654"/>
    </source>
</evidence>
<dbReference type="Proteomes" id="UP000001654">
    <property type="component" value="Chromosome"/>
</dbReference>
<organism evidence="1 2">
    <name type="scientific">Zunongwangia profunda (strain DSM 18752 / CCTCC AB 206139 / SM-A87)</name>
    <name type="common">Wangia profunda</name>
    <dbReference type="NCBI Taxonomy" id="655815"/>
    <lineage>
        <taxon>Bacteria</taxon>
        <taxon>Pseudomonadati</taxon>
        <taxon>Bacteroidota</taxon>
        <taxon>Flavobacteriia</taxon>
        <taxon>Flavobacteriales</taxon>
        <taxon>Flavobacteriaceae</taxon>
        <taxon>Zunongwangia</taxon>
    </lineage>
</organism>
<keyword evidence="2" id="KW-1185">Reference proteome</keyword>
<dbReference type="HOGENOM" id="CLU_3124451_0_0_10"/>
<name>D5BJ30_ZUNPS</name>
<protein>
    <submittedName>
        <fullName evidence="1">Uncharacterized protein</fullName>
    </submittedName>
</protein>
<accession>D5BJ30</accession>